<dbReference type="RefSeq" id="WP_072823471.1">
    <property type="nucleotide sequence ID" value="NZ_FQUJ01000011.1"/>
</dbReference>
<keyword evidence="1" id="KW-0812">Transmembrane</keyword>
<protein>
    <recommendedName>
        <fullName evidence="4">DUF2214 domain-containing protein</fullName>
    </recommendedName>
</protein>
<dbReference type="Proteomes" id="UP000184346">
    <property type="component" value="Unassembled WGS sequence"/>
</dbReference>
<dbReference type="AlphaFoldDB" id="A0A1M5BFJ0"/>
<dbReference type="OrthoDB" id="7063120at2"/>
<organism evidence="2 3">
    <name type="scientific">Modicisalibacter ilicicola DSM 19980</name>
    <dbReference type="NCBI Taxonomy" id="1121942"/>
    <lineage>
        <taxon>Bacteria</taxon>
        <taxon>Pseudomonadati</taxon>
        <taxon>Pseudomonadota</taxon>
        <taxon>Gammaproteobacteria</taxon>
        <taxon>Oceanospirillales</taxon>
        <taxon>Halomonadaceae</taxon>
        <taxon>Modicisalibacter</taxon>
    </lineage>
</organism>
<proteinExistence type="predicted"/>
<feature type="transmembrane region" description="Helical" evidence="1">
    <location>
        <begin position="97"/>
        <end position="118"/>
    </location>
</feature>
<evidence type="ECO:0000256" key="1">
    <source>
        <dbReference type="SAM" id="Phobius"/>
    </source>
</evidence>
<sequence length="154" mass="16460">MEALLALLEQSPPAMWLRFSRWGYAAVNTLHVLGIALLVGAIVPLDLRLLGWARGLPLLPLTRLLQRVAIGGLLLALVTGALLFASRATEYASEPLFVFKLGLIALALGNALLFNLGPGVEHASPRRRRLAGGLSLLLWPGILVAGRLLAFVAD</sequence>
<feature type="transmembrane region" description="Helical" evidence="1">
    <location>
        <begin position="22"/>
        <end position="43"/>
    </location>
</feature>
<gene>
    <name evidence="2" type="ORF">SAMN02745148_02562</name>
</gene>
<accession>A0A1M5BFJ0</accession>
<name>A0A1M5BFJ0_9GAMM</name>
<dbReference type="STRING" id="1121942.SAMN02745148_02562"/>
<feature type="transmembrane region" description="Helical" evidence="1">
    <location>
        <begin position="130"/>
        <end position="153"/>
    </location>
</feature>
<evidence type="ECO:0000313" key="2">
    <source>
        <dbReference type="EMBL" id="SHF41333.1"/>
    </source>
</evidence>
<keyword evidence="1" id="KW-0472">Membrane</keyword>
<feature type="transmembrane region" description="Helical" evidence="1">
    <location>
        <begin position="64"/>
        <end position="85"/>
    </location>
</feature>
<dbReference type="EMBL" id="FQUJ01000011">
    <property type="protein sequence ID" value="SHF41333.1"/>
    <property type="molecule type" value="Genomic_DNA"/>
</dbReference>
<keyword evidence="3" id="KW-1185">Reference proteome</keyword>
<evidence type="ECO:0008006" key="4">
    <source>
        <dbReference type="Google" id="ProtNLM"/>
    </source>
</evidence>
<keyword evidence="1" id="KW-1133">Transmembrane helix</keyword>
<reference evidence="2 3" key="1">
    <citation type="submission" date="2016-11" db="EMBL/GenBank/DDBJ databases">
        <authorList>
            <person name="Jaros S."/>
            <person name="Januszkiewicz K."/>
            <person name="Wedrychowicz H."/>
        </authorList>
    </citation>
    <scope>NUCLEOTIDE SEQUENCE [LARGE SCALE GENOMIC DNA]</scope>
    <source>
        <strain evidence="2 3">DSM 19980</strain>
    </source>
</reference>
<evidence type="ECO:0000313" key="3">
    <source>
        <dbReference type="Proteomes" id="UP000184346"/>
    </source>
</evidence>